<evidence type="ECO:0000256" key="1">
    <source>
        <dbReference type="SAM" id="MobiDB-lite"/>
    </source>
</evidence>
<proteinExistence type="evidence at transcript level"/>
<evidence type="ECO:0000313" key="3">
    <source>
        <dbReference type="EMBL" id="ACG33685.1"/>
    </source>
</evidence>
<dbReference type="EMBL" id="EU969450">
    <property type="protein sequence ID" value="ACG41568.1"/>
    <property type="molecule type" value="mRNA"/>
</dbReference>
<dbReference type="HOGENOM" id="CLU_2658121_0_0_1"/>
<protein>
    <submittedName>
        <fullName evidence="2">Uncharacterized protein</fullName>
    </submittedName>
</protein>
<name>B4FG17_MAIZE</name>
<feature type="region of interest" description="Disordered" evidence="1">
    <location>
        <begin position="1"/>
        <end position="24"/>
    </location>
</feature>
<reference evidence="2" key="2">
    <citation type="journal article" date="2009" name="PLoS Genet.">
        <title>Sequencing, mapping, and analysis of 27,455 maize full-length cDNAs.</title>
        <authorList>
            <person name="Soderlund C."/>
            <person name="Descour A."/>
            <person name="Kudrna D."/>
            <person name="Bomhoff M."/>
            <person name="Boyd L."/>
            <person name="Currie J."/>
            <person name="Angelova A."/>
            <person name="Collura K."/>
            <person name="Wissotski M."/>
            <person name="Ashley E."/>
            <person name="Morrow D."/>
            <person name="Fernandes J."/>
            <person name="Walbot V."/>
            <person name="Yu Y."/>
        </authorList>
    </citation>
    <scope>NUCLEOTIDE SEQUENCE</scope>
    <source>
        <strain evidence="2">B73</strain>
    </source>
</reference>
<dbReference type="EMBL" id="EU961567">
    <property type="protein sequence ID" value="ACG33685.1"/>
    <property type="molecule type" value="mRNA"/>
</dbReference>
<reference evidence="3" key="1">
    <citation type="journal article" date="2009" name="Plant Mol. Biol.">
        <title>Insights into corn genes derived from large-scale cDNA sequencing.</title>
        <authorList>
            <person name="Alexandrov N.N."/>
            <person name="Brover V.V."/>
            <person name="Freidin S."/>
            <person name="Troukhan M.E."/>
            <person name="Tatarinova T.V."/>
            <person name="Zhang H."/>
            <person name="Swaller T.J."/>
            <person name="Lu Y.P."/>
            <person name="Bouck J."/>
            <person name="Flavell R.B."/>
            <person name="Feldmann K.A."/>
        </authorList>
    </citation>
    <scope>NUCLEOTIDE SEQUENCE</scope>
</reference>
<dbReference type="EMBL" id="BT036055">
    <property type="protein sequence ID" value="ACF81060.1"/>
    <property type="molecule type" value="mRNA"/>
</dbReference>
<dbReference type="EMBL" id="EU971857">
    <property type="protein sequence ID" value="ACG43975.1"/>
    <property type="molecule type" value="mRNA"/>
</dbReference>
<sequence length="76" mass="8635">MQAAPAGLASRSSRMVAPPARADAVEAPSEAQRLNRVWNGLLDAIRHMQVSADELRRLTRRNHVPEYVEYLRKNRL</sequence>
<accession>B4FG17</accession>
<evidence type="ECO:0000313" key="2">
    <source>
        <dbReference type="EMBL" id="ACF81060.1"/>
    </source>
</evidence>
<organism evidence="2">
    <name type="scientific">Zea mays</name>
    <name type="common">Maize</name>
    <dbReference type="NCBI Taxonomy" id="4577"/>
    <lineage>
        <taxon>Eukaryota</taxon>
        <taxon>Viridiplantae</taxon>
        <taxon>Streptophyta</taxon>
        <taxon>Embryophyta</taxon>
        <taxon>Tracheophyta</taxon>
        <taxon>Spermatophyta</taxon>
        <taxon>Magnoliopsida</taxon>
        <taxon>Liliopsida</taxon>
        <taxon>Poales</taxon>
        <taxon>Poaceae</taxon>
        <taxon>PACMAD clade</taxon>
        <taxon>Panicoideae</taxon>
        <taxon>Andropogonodae</taxon>
        <taxon>Andropogoneae</taxon>
        <taxon>Tripsacinae</taxon>
        <taxon>Zea</taxon>
    </lineage>
</organism>
<dbReference type="AlphaFoldDB" id="B4FG17"/>